<name>A0AAE0WI85_9PEZI</name>
<dbReference type="EMBL" id="JAUTXT010000075">
    <property type="protein sequence ID" value="KAK3669668.1"/>
    <property type="molecule type" value="Genomic_DNA"/>
</dbReference>
<evidence type="ECO:0000259" key="3">
    <source>
        <dbReference type="Pfam" id="PF05368"/>
    </source>
</evidence>
<dbReference type="PANTHER" id="PTHR47706:SF7">
    <property type="entry name" value="CIPA-LIKE, PUTATIVE (AFU_ORTHOLOGUE AFUA_1G01630)-RELATED"/>
    <property type="match status" value="1"/>
</dbReference>
<protein>
    <recommendedName>
        <fullName evidence="3">NmrA-like domain-containing protein</fullName>
    </recommendedName>
</protein>
<sequence length="321" mass="35161">MSDNHIRKIALVGASGNIGSTTLTHLLHSPHPIHITAISRPDSTATFPTHSRLTVLKGSYDDPTFLAQAFAGQDLVMFALSFMALNAEKPMIEAAAIAGVKWIVPNEYAGDGLNKSMVEGVPVFGPKRETRRYVEELAGKYEGLKWIGVATNPFLEFCLGRKLFGIDQDEKTATIYPDAGSFNTSTMEMIGLAIARMLALPISNSEDKRSSLEYYANNFLYVSSFCVTQRQLLASVQKATGTKEAEWKVDESKTVKGWVEECREGLKKGDMKAGWGLTFAYYMGEGLGGNYESKAREDRRVLGLPEEDLDEIVKGVVGGGK</sequence>
<evidence type="ECO:0000256" key="1">
    <source>
        <dbReference type="ARBA" id="ARBA00022857"/>
    </source>
</evidence>
<gene>
    <name evidence="4" type="ORF">LTR78_010420</name>
</gene>
<proteinExistence type="predicted"/>
<dbReference type="Gene3D" id="3.40.50.720">
    <property type="entry name" value="NAD(P)-binding Rossmann-like Domain"/>
    <property type="match status" value="1"/>
</dbReference>
<dbReference type="InterPro" id="IPR008030">
    <property type="entry name" value="NmrA-like"/>
</dbReference>
<dbReference type="SUPFAM" id="SSF51735">
    <property type="entry name" value="NAD(P)-binding Rossmann-fold domains"/>
    <property type="match status" value="1"/>
</dbReference>
<evidence type="ECO:0000256" key="2">
    <source>
        <dbReference type="ARBA" id="ARBA00023002"/>
    </source>
</evidence>
<evidence type="ECO:0000313" key="4">
    <source>
        <dbReference type="EMBL" id="KAK3669668.1"/>
    </source>
</evidence>
<comment type="caution">
    <text evidence="4">The sequence shown here is derived from an EMBL/GenBank/DDBJ whole genome shotgun (WGS) entry which is preliminary data.</text>
</comment>
<evidence type="ECO:0000313" key="5">
    <source>
        <dbReference type="Proteomes" id="UP001274830"/>
    </source>
</evidence>
<dbReference type="Pfam" id="PF05368">
    <property type="entry name" value="NmrA"/>
    <property type="match status" value="1"/>
</dbReference>
<dbReference type="Proteomes" id="UP001274830">
    <property type="component" value="Unassembled WGS sequence"/>
</dbReference>
<dbReference type="GO" id="GO:0016491">
    <property type="term" value="F:oxidoreductase activity"/>
    <property type="evidence" value="ECO:0007669"/>
    <property type="project" value="UniProtKB-KW"/>
</dbReference>
<dbReference type="PANTHER" id="PTHR47706">
    <property type="entry name" value="NMRA-LIKE FAMILY PROTEIN"/>
    <property type="match status" value="1"/>
</dbReference>
<feature type="domain" description="NmrA-like" evidence="3">
    <location>
        <begin position="8"/>
        <end position="141"/>
    </location>
</feature>
<keyword evidence="5" id="KW-1185">Reference proteome</keyword>
<organism evidence="4 5">
    <name type="scientific">Recurvomyces mirabilis</name>
    <dbReference type="NCBI Taxonomy" id="574656"/>
    <lineage>
        <taxon>Eukaryota</taxon>
        <taxon>Fungi</taxon>
        <taxon>Dikarya</taxon>
        <taxon>Ascomycota</taxon>
        <taxon>Pezizomycotina</taxon>
        <taxon>Dothideomycetes</taxon>
        <taxon>Dothideomycetidae</taxon>
        <taxon>Mycosphaerellales</taxon>
        <taxon>Teratosphaeriaceae</taxon>
        <taxon>Recurvomyces</taxon>
    </lineage>
</organism>
<dbReference type="InterPro" id="IPR036291">
    <property type="entry name" value="NAD(P)-bd_dom_sf"/>
</dbReference>
<keyword evidence="2" id="KW-0560">Oxidoreductase</keyword>
<dbReference type="InterPro" id="IPR051609">
    <property type="entry name" value="NmrA/Isoflavone_reductase-like"/>
</dbReference>
<keyword evidence="1" id="KW-0521">NADP</keyword>
<reference evidence="4" key="1">
    <citation type="submission" date="2023-07" db="EMBL/GenBank/DDBJ databases">
        <title>Black Yeasts Isolated from many extreme environments.</title>
        <authorList>
            <person name="Coleine C."/>
            <person name="Stajich J.E."/>
            <person name="Selbmann L."/>
        </authorList>
    </citation>
    <scope>NUCLEOTIDE SEQUENCE</scope>
    <source>
        <strain evidence="4">CCFEE 5485</strain>
    </source>
</reference>
<accession>A0AAE0WI85</accession>
<dbReference type="AlphaFoldDB" id="A0AAE0WI85"/>